<evidence type="ECO:0000313" key="2">
    <source>
        <dbReference type="EMBL" id="ODN70016.1"/>
    </source>
</evidence>
<accession>A0A1E3H2I8</accession>
<dbReference type="InterPro" id="IPR007498">
    <property type="entry name" value="PqiA-like"/>
</dbReference>
<evidence type="ECO:0000256" key="1">
    <source>
        <dbReference type="SAM" id="Phobius"/>
    </source>
</evidence>
<reference evidence="2 3" key="1">
    <citation type="submission" date="2016-07" db="EMBL/GenBank/DDBJ databases">
        <title>Draft Genome Sequence of Methylobrevis pamukkalensis PK2.</title>
        <authorList>
            <person name="Vasilenko O.V."/>
            <person name="Doronina N.V."/>
            <person name="Shmareva M.N."/>
            <person name="Tarlachkov S.V."/>
            <person name="Mustakhimov I."/>
            <person name="Trotsenko Y.A."/>
        </authorList>
    </citation>
    <scope>NUCLEOTIDE SEQUENCE [LARGE SCALE GENOMIC DNA]</scope>
    <source>
        <strain evidence="2 3">PK2</strain>
    </source>
</reference>
<sequence length="150" mass="15607">MRHAFALSLLVATLCLPLGLTLPLLTLDRLYVFTETPSLIAVVAGLWGEGDLLLALVVGLGSVVFPLAKLAVLFLAGLGAEGRLLSHLQAIGRWSLMDVVLVALVVFAAKTSGLATAVTEPGLWFYGASTVGAALASLALERLRAREGQG</sequence>
<keyword evidence="1" id="KW-0812">Transmembrane</keyword>
<feature type="transmembrane region" description="Helical" evidence="1">
    <location>
        <begin position="52"/>
        <end position="78"/>
    </location>
</feature>
<dbReference type="Pfam" id="PF04403">
    <property type="entry name" value="PqiA"/>
    <property type="match status" value="1"/>
</dbReference>
<dbReference type="Proteomes" id="UP000094622">
    <property type="component" value="Unassembled WGS sequence"/>
</dbReference>
<dbReference type="EMBL" id="MCRJ01000065">
    <property type="protein sequence ID" value="ODN70016.1"/>
    <property type="molecule type" value="Genomic_DNA"/>
</dbReference>
<feature type="transmembrane region" description="Helical" evidence="1">
    <location>
        <begin position="121"/>
        <end position="140"/>
    </location>
</feature>
<keyword evidence="3" id="KW-1185">Reference proteome</keyword>
<organism evidence="2 3">
    <name type="scientific">Methylobrevis pamukkalensis</name>
    <dbReference type="NCBI Taxonomy" id="1439726"/>
    <lineage>
        <taxon>Bacteria</taxon>
        <taxon>Pseudomonadati</taxon>
        <taxon>Pseudomonadota</taxon>
        <taxon>Alphaproteobacteria</taxon>
        <taxon>Hyphomicrobiales</taxon>
        <taxon>Pleomorphomonadaceae</taxon>
        <taxon>Methylobrevis</taxon>
    </lineage>
</organism>
<protein>
    <submittedName>
        <fullName evidence="2">Paraquat-inducible protein A</fullName>
    </submittedName>
</protein>
<evidence type="ECO:0000313" key="3">
    <source>
        <dbReference type="Proteomes" id="UP000094622"/>
    </source>
</evidence>
<dbReference type="PATRIC" id="fig|1439726.3.peg.2817"/>
<dbReference type="AlphaFoldDB" id="A0A1E3H2I8"/>
<keyword evidence="1" id="KW-1133">Transmembrane helix</keyword>
<dbReference type="RefSeq" id="WP_069307215.1">
    <property type="nucleotide sequence ID" value="NZ_MCRJ01000065.1"/>
</dbReference>
<keyword evidence="1" id="KW-0472">Membrane</keyword>
<gene>
    <name evidence="2" type="ORF">A6302_02672</name>
</gene>
<name>A0A1E3H2I8_9HYPH</name>
<comment type="caution">
    <text evidence="2">The sequence shown here is derived from an EMBL/GenBank/DDBJ whole genome shotgun (WGS) entry which is preliminary data.</text>
</comment>
<proteinExistence type="predicted"/>